<dbReference type="GO" id="GO:0005815">
    <property type="term" value="C:microtubule organizing center"/>
    <property type="evidence" value="ECO:0000318"/>
    <property type="project" value="GO_Central"/>
</dbReference>
<dbReference type="GeneID" id="20212955"/>
<dbReference type="FunCoup" id="T1FVV9">
    <property type="interactions" value="141"/>
</dbReference>
<dbReference type="GO" id="GO:0030992">
    <property type="term" value="C:intraciliary transport particle B"/>
    <property type="evidence" value="ECO:0000318"/>
    <property type="project" value="GO_Central"/>
</dbReference>
<reference evidence="8 10" key="2">
    <citation type="journal article" date="2013" name="Nature">
        <title>Insights into bilaterian evolution from three spiralian genomes.</title>
        <authorList>
            <person name="Simakov O."/>
            <person name="Marletaz F."/>
            <person name="Cho S.J."/>
            <person name="Edsinger-Gonzales E."/>
            <person name="Havlak P."/>
            <person name="Hellsten U."/>
            <person name="Kuo D.H."/>
            <person name="Larsson T."/>
            <person name="Lv J."/>
            <person name="Arendt D."/>
            <person name="Savage R."/>
            <person name="Osoegawa K."/>
            <person name="de Jong P."/>
            <person name="Grimwood J."/>
            <person name="Chapman J.A."/>
            <person name="Shapiro H."/>
            <person name="Aerts A."/>
            <person name="Otillar R.P."/>
            <person name="Terry A.Y."/>
            <person name="Boore J.L."/>
            <person name="Grigoriev I.V."/>
            <person name="Lindberg D.R."/>
            <person name="Seaver E.C."/>
            <person name="Weisblat D.A."/>
            <person name="Putnam N.H."/>
            <person name="Rokhsar D.S."/>
        </authorList>
    </citation>
    <scope>NUCLEOTIDE SEQUENCE</scope>
</reference>
<dbReference type="InParanoid" id="T1FVV9"/>
<dbReference type="OrthoDB" id="438545at2759"/>
<keyword evidence="4" id="KW-0175">Coiled coil</keyword>
<keyword evidence="10" id="KW-1185">Reference proteome</keyword>
<dbReference type="EMBL" id="AMQM01007633">
    <property type="status" value="NOT_ANNOTATED_CDS"/>
    <property type="molecule type" value="Genomic_DNA"/>
</dbReference>
<feature type="compositionally biased region" description="Polar residues" evidence="7">
    <location>
        <begin position="396"/>
        <end position="412"/>
    </location>
</feature>
<feature type="region of interest" description="Disordered" evidence="7">
    <location>
        <begin position="544"/>
        <end position="567"/>
    </location>
</feature>
<evidence type="ECO:0000256" key="3">
    <source>
        <dbReference type="ARBA" id="ARBA00022794"/>
    </source>
</evidence>
<keyword evidence="6" id="KW-0966">Cell projection</keyword>
<dbReference type="EMBL" id="KB097650">
    <property type="protein sequence ID" value="ESN92319.1"/>
    <property type="molecule type" value="Genomic_DNA"/>
</dbReference>
<evidence type="ECO:0000256" key="1">
    <source>
        <dbReference type="ARBA" id="ARBA00004138"/>
    </source>
</evidence>
<dbReference type="GO" id="GO:0060271">
    <property type="term" value="P:cilium assembly"/>
    <property type="evidence" value="ECO:0000318"/>
    <property type="project" value="GO_Central"/>
</dbReference>
<sequence length="567" mass="65199">MSYRDLRSFTEIMRAIGYKRLISLENFKKPNFPLLYEILKWLLSYFEPNVFLPNEDIQSCYERVKFVNFVSEFMLTKANIKINPKKLYEANGYAVKELLKIVQVLHNEVKLNEASFLLTPDDIITIIIAEDEFVGEESGDDYSIRNHVISSKCRDSHSDNTDNNDDDEDDRTYTLLTNLASRTDELREARVLVKEITEMAANLYFKLAKEVDLSEARFHALTRHYDLDSIEHLIGEQIKLTMKETLDTEKLLGRQKADKLRLNEKFERKAVEMDRCLKRYDTLISIRPVYLKEFESLEVEFEDLFRAYVDKHKNVAFLENLNNRYEMVEQHCKQIATNMAKESMERARNNTAPSTTKNKLFSNSLEPPNSKSRGKRRAVDVPALATAATTTLAAANQPQHKQSSDNCSSNSGFFAIWNDEEDENEDGDEDGSLDDEDGGCDEEFDDDEGDEKCNINNNRIAAERIIKNDDEDDGAYYGFEFGRNAAILMMTNKFGECSGLNNLPYVNKLQRGRPKKMNEFDLFGGSVLGTPAHSYHFFKNKRFAGGTSSMVPDDYDDADDDDDDNFE</sequence>
<dbReference type="Pfam" id="PF10234">
    <property type="entry name" value="Cluap1"/>
    <property type="match status" value="2"/>
</dbReference>
<dbReference type="CTD" id="20212955"/>
<feature type="compositionally biased region" description="Acidic residues" evidence="7">
    <location>
        <begin position="418"/>
        <end position="450"/>
    </location>
</feature>
<feature type="compositionally biased region" description="Polar residues" evidence="7">
    <location>
        <begin position="349"/>
        <end position="371"/>
    </location>
</feature>
<evidence type="ECO:0000313" key="9">
    <source>
        <dbReference type="EnsemblMetazoa" id="HelroP194270"/>
    </source>
</evidence>
<evidence type="ECO:0000313" key="8">
    <source>
        <dbReference type="EMBL" id="ESN92319.1"/>
    </source>
</evidence>
<comment type="similarity">
    <text evidence="2">Belongs to the CLUAP1 family.</text>
</comment>
<evidence type="ECO:0000256" key="7">
    <source>
        <dbReference type="SAM" id="MobiDB-lite"/>
    </source>
</evidence>
<accession>T1FVV9</accession>
<dbReference type="eggNOG" id="KOG3647">
    <property type="taxonomic scope" value="Eukaryota"/>
</dbReference>
<dbReference type="EnsemblMetazoa" id="HelroT194270">
    <property type="protein sequence ID" value="HelroP194270"/>
    <property type="gene ID" value="HelroG194270"/>
</dbReference>
<reference evidence="9" key="3">
    <citation type="submission" date="2015-06" db="UniProtKB">
        <authorList>
            <consortium name="EnsemblMetazoa"/>
        </authorList>
    </citation>
    <scope>IDENTIFICATION</scope>
</reference>
<keyword evidence="3" id="KW-0970">Cilium biogenesis/degradation</keyword>
<dbReference type="InterPro" id="IPR019366">
    <property type="entry name" value="Clusterin-associated_protein-1"/>
</dbReference>
<evidence type="ECO:0000313" key="10">
    <source>
        <dbReference type="Proteomes" id="UP000015101"/>
    </source>
</evidence>
<feature type="compositionally biased region" description="Acidic residues" evidence="7">
    <location>
        <begin position="553"/>
        <end position="567"/>
    </location>
</feature>
<dbReference type="RefSeq" id="XP_009029560.1">
    <property type="nucleotide sequence ID" value="XM_009031312.1"/>
</dbReference>
<evidence type="ECO:0000256" key="4">
    <source>
        <dbReference type="ARBA" id="ARBA00023054"/>
    </source>
</evidence>
<feature type="region of interest" description="Disordered" evidence="7">
    <location>
        <begin position="392"/>
        <end position="451"/>
    </location>
</feature>
<dbReference type="PANTHER" id="PTHR21547">
    <property type="entry name" value="CLUSTERIN ASSOCIATED PROTEIN 1"/>
    <property type="match status" value="1"/>
</dbReference>
<proteinExistence type="inferred from homology"/>
<name>T1FVV9_HELRO</name>
<protein>
    <recommendedName>
        <fullName evidence="11">Clusterin-associated protein 1</fullName>
    </recommendedName>
</protein>
<reference evidence="10" key="1">
    <citation type="submission" date="2012-12" db="EMBL/GenBank/DDBJ databases">
        <authorList>
            <person name="Hellsten U."/>
            <person name="Grimwood J."/>
            <person name="Chapman J.A."/>
            <person name="Shapiro H."/>
            <person name="Aerts A."/>
            <person name="Otillar R.P."/>
            <person name="Terry A.Y."/>
            <person name="Boore J.L."/>
            <person name="Simakov O."/>
            <person name="Marletaz F."/>
            <person name="Cho S.-J."/>
            <person name="Edsinger-Gonzales E."/>
            <person name="Havlak P."/>
            <person name="Kuo D.-H."/>
            <person name="Larsson T."/>
            <person name="Lv J."/>
            <person name="Arendt D."/>
            <person name="Savage R."/>
            <person name="Osoegawa K."/>
            <person name="de Jong P."/>
            <person name="Lindberg D.R."/>
            <person name="Seaver E.C."/>
            <person name="Weisblat D.A."/>
            <person name="Putnam N.H."/>
            <person name="Grigoriev I.V."/>
            <person name="Rokhsar D.S."/>
        </authorList>
    </citation>
    <scope>NUCLEOTIDE SEQUENCE</scope>
</reference>
<evidence type="ECO:0000256" key="2">
    <source>
        <dbReference type="ARBA" id="ARBA00008340"/>
    </source>
</evidence>
<dbReference type="HOGENOM" id="CLU_034981_0_0_1"/>
<keyword evidence="5" id="KW-0969">Cilium</keyword>
<dbReference type="STRING" id="6412.T1FVV9"/>
<dbReference type="KEGG" id="hro:HELRODRAFT_194270"/>
<evidence type="ECO:0000256" key="5">
    <source>
        <dbReference type="ARBA" id="ARBA00023069"/>
    </source>
</evidence>
<gene>
    <name evidence="9" type="primary">20212955</name>
    <name evidence="8" type="ORF">HELRODRAFT_194270</name>
</gene>
<dbReference type="Proteomes" id="UP000015101">
    <property type="component" value="Unassembled WGS sequence"/>
</dbReference>
<dbReference type="PANTHER" id="PTHR21547:SF0">
    <property type="entry name" value="CLUSTERIN-ASSOCIATED PROTEIN 1"/>
    <property type="match status" value="1"/>
</dbReference>
<dbReference type="GO" id="GO:0005929">
    <property type="term" value="C:cilium"/>
    <property type="evidence" value="ECO:0000318"/>
    <property type="project" value="GO_Central"/>
</dbReference>
<evidence type="ECO:0000256" key="6">
    <source>
        <dbReference type="ARBA" id="ARBA00023273"/>
    </source>
</evidence>
<feature type="region of interest" description="Disordered" evidence="7">
    <location>
        <begin position="341"/>
        <end position="378"/>
    </location>
</feature>
<comment type="subcellular location">
    <subcellularLocation>
        <location evidence="1">Cell projection</location>
        <location evidence="1">Cilium</location>
    </subcellularLocation>
</comment>
<dbReference type="AlphaFoldDB" id="T1FVV9"/>
<evidence type="ECO:0008006" key="11">
    <source>
        <dbReference type="Google" id="ProtNLM"/>
    </source>
</evidence>
<organism evidence="9 10">
    <name type="scientific">Helobdella robusta</name>
    <name type="common">Californian leech</name>
    <dbReference type="NCBI Taxonomy" id="6412"/>
    <lineage>
        <taxon>Eukaryota</taxon>
        <taxon>Metazoa</taxon>
        <taxon>Spiralia</taxon>
        <taxon>Lophotrochozoa</taxon>
        <taxon>Annelida</taxon>
        <taxon>Clitellata</taxon>
        <taxon>Hirudinea</taxon>
        <taxon>Rhynchobdellida</taxon>
        <taxon>Glossiphoniidae</taxon>
        <taxon>Helobdella</taxon>
    </lineage>
</organism>